<proteinExistence type="predicted"/>
<dbReference type="RefSeq" id="WP_128524684.1">
    <property type="nucleotide sequence ID" value="NZ_CP026118.1"/>
</dbReference>
<dbReference type="AlphaFoldDB" id="A0A410MCG2"/>
<name>A0A410MCG2_9BACI</name>
<dbReference type="Proteomes" id="UP000287756">
    <property type="component" value="Chromosome"/>
</dbReference>
<organism evidence="1 2">
    <name type="scientific">Halobacillus litoralis</name>
    <dbReference type="NCBI Taxonomy" id="45668"/>
    <lineage>
        <taxon>Bacteria</taxon>
        <taxon>Bacillati</taxon>
        <taxon>Bacillota</taxon>
        <taxon>Bacilli</taxon>
        <taxon>Bacillales</taxon>
        <taxon>Bacillaceae</taxon>
        <taxon>Halobacillus</taxon>
    </lineage>
</organism>
<dbReference type="EMBL" id="CP026118">
    <property type="protein sequence ID" value="QAS52397.1"/>
    <property type="molecule type" value="Genomic_DNA"/>
</dbReference>
<evidence type="ECO:0000313" key="2">
    <source>
        <dbReference type="Proteomes" id="UP000287756"/>
    </source>
</evidence>
<dbReference type="OrthoDB" id="2972199at2"/>
<sequence length="68" mass="8079">MEQMALFEPVEIEVPQSVKSPLECNKKVNSQAFVANQRLFAEYMKVIQRQHGCSWFEARKIFFEIRDK</sequence>
<accession>A0A410MCG2</accession>
<gene>
    <name evidence="1" type="ORF">HLI_09200</name>
</gene>
<evidence type="ECO:0000313" key="1">
    <source>
        <dbReference type="EMBL" id="QAS52397.1"/>
    </source>
</evidence>
<reference evidence="1 2" key="1">
    <citation type="submission" date="2018-01" db="EMBL/GenBank/DDBJ databases">
        <title>The whole genome sequencing and assembly of Halobacillus litoralis ERB031 strain.</title>
        <authorList>
            <person name="Lee S.-J."/>
            <person name="Park M.-K."/>
            <person name="Kim J.-Y."/>
            <person name="Lee Y.-J."/>
            <person name="Yi H."/>
            <person name="Bahn Y.-S."/>
            <person name="Kim J.F."/>
            <person name="Lee D.-W."/>
        </authorList>
    </citation>
    <scope>NUCLEOTIDE SEQUENCE [LARGE SCALE GENOMIC DNA]</scope>
    <source>
        <strain evidence="1 2">ERB 031</strain>
    </source>
</reference>
<dbReference type="KEGG" id="hli:HLI_09200"/>
<protein>
    <submittedName>
        <fullName evidence="1">Uncharacterized protein</fullName>
    </submittedName>
</protein>